<reference evidence="2 3" key="1">
    <citation type="journal article" date="2001" name="Proc. Natl. Acad. Sci. U.S.A.">
        <title>Genome sequence of an industrial microorganism Streptomyces avermitilis: deducing the ability of producing secondary metabolites.</title>
        <authorList>
            <person name="Omura S."/>
            <person name="Ikeda H."/>
            <person name="Ishikawa J."/>
            <person name="Hanamoto A."/>
            <person name="Takahashi C."/>
            <person name="Shinose M."/>
            <person name="Takahashi Y."/>
            <person name="Horikawa H."/>
            <person name="Nakazawa H."/>
            <person name="Osonoe T."/>
            <person name="Kikuchi H."/>
            <person name="Shiba T."/>
            <person name="Sakaki Y."/>
            <person name="Hattori M."/>
        </authorList>
    </citation>
    <scope>NUCLEOTIDE SEQUENCE [LARGE SCALE GENOMIC DNA]</scope>
    <source>
        <strain evidence="3">ATCC 31267 / DSM 46492 / JCM 5070 / NBRC 14893 / NCIMB 12804 / NRRL 8165 / MA-4680</strain>
    </source>
</reference>
<dbReference type="EMBL" id="BA000030">
    <property type="protein sequence ID" value="BAC72899.1"/>
    <property type="molecule type" value="Genomic_DNA"/>
</dbReference>
<dbReference type="DNASU" id="1215793"/>
<reference evidence="2 3" key="2">
    <citation type="journal article" date="2003" name="Nat. Biotechnol.">
        <title>Complete genome sequence and comparative analysis of the industrial microorganism Streptomyces avermitilis.</title>
        <authorList>
            <person name="Ikeda H."/>
            <person name="Ishikawa J."/>
            <person name="Hanamoto A."/>
            <person name="Shinose M."/>
            <person name="Kikuchi H."/>
            <person name="Shiba T."/>
            <person name="Sakaki Y."/>
            <person name="Hattori M."/>
            <person name="Omura S."/>
        </authorList>
    </citation>
    <scope>NUCLEOTIDE SEQUENCE [LARGE SCALE GENOMIC DNA]</scope>
    <source>
        <strain evidence="3">ATCC 31267 / DSM 46492 / JCM 5070 / NBRC 14893 / NCIMB 12804 / NRRL 8165 / MA-4680</strain>
    </source>
</reference>
<organism evidence="2 3">
    <name type="scientific">Streptomyces avermitilis (strain ATCC 31267 / DSM 46492 / JCM 5070 / NBRC 14893 / NCIMB 12804 / NRRL 8165 / MA-4680)</name>
    <dbReference type="NCBI Taxonomy" id="227882"/>
    <lineage>
        <taxon>Bacteria</taxon>
        <taxon>Bacillati</taxon>
        <taxon>Actinomycetota</taxon>
        <taxon>Actinomycetes</taxon>
        <taxon>Kitasatosporales</taxon>
        <taxon>Streptomycetaceae</taxon>
        <taxon>Streptomyces</taxon>
    </lineage>
</organism>
<keyword evidence="1" id="KW-1133">Transmembrane helix</keyword>
<evidence type="ECO:0000313" key="2">
    <source>
        <dbReference type="EMBL" id="BAC72899.1"/>
    </source>
</evidence>
<gene>
    <name evidence="2" type="ORF">SAVERM_5187</name>
</gene>
<dbReference type="HOGENOM" id="CLU_1659696_0_0_11"/>
<keyword evidence="1" id="KW-0812">Transmembrane</keyword>
<dbReference type="KEGG" id="sma:SAVERM_5187"/>
<dbReference type="AlphaFoldDB" id="Q82D01"/>
<dbReference type="Proteomes" id="UP000000428">
    <property type="component" value="Chromosome"/>
</dbReference>
<reference evidence="2 3" key="3">
    <citation type="journal article" date="2014" name="J. Ind. Microbiol. Biotechnol.">
        <title>Genome mining of the Streptomyces avermitilis genome and development of genome-minimized hosts for heterologous expression of biosynthetic gene clusters.</title>
        <authorList>
            <person name="Ikeda H."/>
            <person name="Shin-ya K."/>
            <person name="Omura S."/>
        </authorList>
    </citation>
    <scope>NUCLEOTIDE SEQUENCE [LARGE SCALE GENOMIC DNA]</scope>
    <source>
        <strain evidence="3">ATCC 31267 / DSM 46492 / JCM 5070 / NBRC 14893 / NCIMB 12804 / NRRL 8165 / MA-4680</strain>
    </source>
</reference>
<keyword evidence="3" id="KW-1185">Reference proteome</keyword>
<evidence type="ECO:0000313" key="3">
    <source>
        <dbReference type="Proteomes" id="UP000000428"/>
    </source>
</evidence>
<proteinExistence type="predicted"/>
<feature type="transmembrane region" description="Helical" evidence="1">
    <location>
        <begin position="117"/>
        <end position="141"/>
    </location>
</feature>
<protein>
    <submittedName>
        <fullName evidence="2">Membrane protein</fullName>
    </submittedName>
</protein>
<feature type="transmembrane region" description="Helical" evidence="1">
    <location>
        <begin position="23"/>
        <end position="39"/>
    </location>
</feature>
<dbReference type="eggNOG" id="ENOG5031MMK">
    <property type="taxonomic scope" value="Bacteria"/>
</dbReference>
<feature type="transmembrane region" description="Helical" evidence="1">
    <location>
        <begin position="59"/>
        <end position="79"/>
    </location>
</feature>
<evidence type="ECO:0000256" key="1">
    <source>
        <dbReference type="SAM" id="Phobius"/>
    </source>
</evidence>
<feature type="transmembrane region" description="Helical" evidence="1">
    <location>
        <begin position="86"/>
        <end position="105"/>
    </location>
</feature>
<name>Q82D01_STRAW</name>
<keyword evidence="1" id="KW-0472">Membrane</keyword>
<accession>Q82D01</accession>
<sequence length="159" mass="17147">MTLVRMTEKLLSPLHTRPWPERWLTRVLGAALASAAYLLCLPWDLNNRAPSPGAVEETTPVTGVGVVALAVILLALAAYFGHRDSLGWPVLLVAVPPAALLYVSLRTHPGPPDGFAGVWPLVWGFFTLLIGVGVLVAAAVAREFRADLVDEELSLAHRR</sequence>